<dbReference type="EMBL" id="KQ981667">
    <property type="protein sequence ID" value="KYN38457.1"/>
    <property type="molecule type" value="Genomic_DNA"/>
</dbReference>
<organism evidence="1 2">
    <name type="scientific">Trachymyrmex septentrionalis</name>
    <dbReference type="NCBI Taxonomy" id="34720"/>
    <lineage>
        <taxon>Eukaryota</taxon>
        <taxon>Metazoa</taxon>
        <taxon>Ecdysozoa</taxon>
        <taxon>Arthropoda</taxon>
        <taxon>Hexapoda</taxon>
        <taxon>Insecta</taxon>
        <taxon>Pterygota</taxon>
        <taxon>Neoptera</taxon>
        <taxon>Endopterygota</taxon>
        <taxon>Hymenoptera</taxon>
        <taxon>Apocrita</taxon>
        <taxon>Aculeata</taxon>
        <taxon>Formicoidea</taxon>
        <taxon>Formicidae</taxon>
        <taxon>Myrmicinae</taxon>
        <taxon>Trachymyrmex</taxon>
    </lineage>
</organism>
<accession>A0A151JW81</accession>
<sequence>IIELRRVLQTIKSAHCTITIDTKKAVWQVNSSVLRSLYVCLLYYHIYPFLTIAIGEIIDSLRVPLLPNAKQIHRQESIFSHDDKVDEEAGRGLNHTDLTVCHRNKPRYK</sequence>
<protein>
    <submittedName>
        <fullName evidence="1">Uncharacterized protein</fullName>
    </submittedName>
</protein>
<reference evidence="1 2" key="1">
    <citation type="submission" date="2016-03" db="EMBL/GenBank/DDBJ databases">
        <title>Trachymyrmex septentrionalis WGS genome.</title>
        <authorList>
            <person name="Nygaard S."/>
            <person name="Hu H."/>
            <person name="Boomsma J."/>
            <person name="Zhang G."/>
        </authorList>
    </citation>
    <scope>NUCLEOTIDE SEQUENCE [LARGE SCALE GENOMIC DNA]</scope>
    <source>
        <strain evidence="1">Tsep2-gDNA-1</strain>
        <tissue evidence="1">Whole body</tissue>
    </source>
</reference>
<dbReference type="Proteomes" id="UP000078541">
    <property type="component" value="Unassembled WGS sequence"/>
</dbReference>
<evidence type="ECO:0000313" key="1">
    <source>
        <dbReference type="EMBL" id="KYN38457.1"/>
    </source>
</evidence>
<dbReference type="AlphaFoldDB" id="A0A151JW81"/>
<name>A0A151JW81_9HYME</name>
<feature type="non-terminal residue" evidence="1">
    <location>
        <position position="1"/>
    </location>
</feature>
<proteinExistence type="predicted"/>
<gene>
    <name evidence="1" type="ORF">ALC56_07164</name>
</gene>
<evidence type="ECO:0000313" key="2">
    <source>
        <dbReference type="Proteomes" id="UP000078541"/>
    </source>
</evidence>
<keyword evidence="2" id="KW-1185">Reference proteome</keyword>